<dbReference type="InterPro" id="IPR011009">
    <property type="entry name" value="Kinase-like_dom_sf"/>
</dbReference>
<organism evidence="3 4">
    <name type="scientific">Candidatus Limenecus avicola</name>
    <dbReference type="NCBI Taxonomy" id="2840847"/>
    <lineage>
        <taxon>Bacteria</taxon>
        <taxon>Bacillati</taxon>
        <taxon>Bacillota</taxon>
        <taxon>Clostridia</taxon>
        <taxon>Eubacteriales</taxon>
        <taxon>Clostridiaceae</taxon>
        <taxon>Clostridiaceae incertae sedis</taxon>
        <taxon>Candidatus Limenecus</taxon>
    </lineage>
</organism>
<dbReference type="EMBL" id="DVOD01000030">
    <property type="protein sequence ID" value="HIU92346.1"/>
    <property type="molecule type" value="Genomic_DNA"/>
</dbReference>
<evidence type="ECO:0000313" key="4">
    <source>
        <dbReference type="Proteomes" id="UP000886748"/>
    </source>
</evidence>
<reference evidence="3" key="1">
    <citation type="submission" date="2020-10" db="EMBL/GenBank/DDBJ databases">
        <authorList>
            <person name="Gilroy R."/>
        </authorList>
    </citation>
    <scope>NUCLEOTIDE SEQUENCE</scope>
    <source>
        <strain evidence="3">CHK154-7741</strain>
    </source>
</reference>
<dbReference type="AlphaFoldDB" id="A0A9D1MZV8"/>
<dbReference type="SUPFAM" id="SSF56112">
    <property type="entry name" value="Protein kinase-like (PK-like)"/>
    <property type="match status" value="1"/>
</dbReference>
<dbReference type="PROSITE" id="PS50011">
    <property type="entry name" value="PROTEIN_KINASE_DOM"/>
    <property type="match status" value="1"/>
</dbReference>
<keyword evidence="1" id="KW-0067">ATP-binding</keyword>
<reference evidence="3" key="2">
    <citation type="journal article" date="2021" name="PeerJ">
        <title>Extensive microbial diversity within the chicken gut microbiome revealed by metagenomics and culture.</title>
        <authorList>
            <person name="Gilroy R."/>
            <person name="Ravi A."/>
            <person name="Getino M."/>
            <person name="Pursley I."/>
            <person name="Horton D.L."/>
            <person name="Alikhan N.F."/>
            <person name="Baker D."/>
            <person name="Gharbi K."/>
            <person name="Hall N."/>
            <person name="Watson M."/>
            <person name="Adriaenssens E.M."/>
            <person name="Foster-Nyarko E."/>
            <person name="Jarju S."/>
            <person name="Secka A."/>
            <person name="Antonio M."/>
            <person name="Oren A."/>
            <person name="Chaudhuri R.R."/>
            <person name="La Ragione R."/>
            <person name="Hildebrand F."/>
            <person name="Pallen M.J."/>
        </authorList>
    </citation>
    <scope>NUCLEOTIDE SEQUENCE</scope>
    <source>
        <strain evidence="3">CHK154-7741</strain>
    </source>
</reference>
<dbReference type="GO" id="GO:0005524">
    <property type="term" value="F:ATP binding"/>
    <property type="evidence" value="ECO:0007669"/>
    <property type="project" value="UniProtKB-UniRule"/>
</dbReference>
<evidence type="ECO:0000256" key="1">
    <source>
        <dbReference type="PROSITE-ProRule" id="PRU10141"/>
    </source>
</evidence>
<evidence type="ECO:0000313" key="3">
    <source>
        <dbReference type="EMBL" id="HIU92346.1"/>
    </source>
</evidence>
<dbReference type="InterPro" id="IPR017441">
    <property type="entry name" value="Protein_kinase_ATP_BS"/>
</dbReference>
<dbReference type="GO" id="GO:0004672">
    <property type="term" value="F:protein kinase activity"/>
    <property type="evidence" value="ECO:0007669"/>
    <property type="project" value="InterPro"/>
</dbReference>
<proteinExistence type="predicted"/>
<sequence>MKVLQINAATQTNKNRIISESKPCTNFSIQTAEIRSFSKVSPLNFKAVLFQHGLNTIEKKEIENLIDNYQEDNEKIKLLGKGTFGEAYKIKLRKKGDAVVKIIRPEIEKLCYGGGDLKKESEVLKNIPPSCKRTQQLIDYFETDKRSYLISSYVRGNTLSKQNDLSQKLLDSITDEIYKYDANGLMFYDLNPNNILVENDKAGFIDFEFMEYKKQNQKDFSALNDYHHISRNLYHPQKSNINSFENRCIGEFIQKIEKNGEAQKAKELVKRYLKSLSKYHENMAEYYEQTKNGVSSD</sequence>
<keyword evidence="1" id="KW-0547">Nucleotide-binding</keyword>
<feature type="binding site" evidence="1">
    <location>
        <position position="101"/>
    </location>
    <ligand>
        <name>ATP</name>
        <dbReference type="ChEBI" id="CHEBI:30616"/>
    </ligand>
</feature>
<name>A0A9D1MZV8_9CLOT</name>
<gene>
    <name evidence="3" type="ORF">IAD26_04335</name>
</gene>
<evidence type="ECO:0000259" key="2">
    <source>
        <dbReference type="PROSITE" id="PS50011"/>
    </source>
</evidence>
<comment type="caution">
    <text evidence="3">The sequence shown here is derived from an EMBL/GenBank/DDBJ whole genome shotgun (WGS) entry which is preliminary data.</text>
</comment>
<dbReference type="Gene3D" id="3.30.200.20">
    <property type="entry name" value="Phosphorylase Kinase, domain 1"/>
    <property type="match status" value="1"/>
</dbReference>
<dbReference type="InterPro" id="IPR000719">
    <property type="entry name" value="Prot_kinase_dom"/>
</dbReference>
<dbReference type="SMART" id="SM00220">
    <property type="entry name" value="S_TKc"/>
    <property type="match status" value="1"/>
</dbReference>
<dbReference type="Pfam" id="PF00069">
    <property type="entry name" value="Pkinase"/>
    <property type="match status" value="1"/>
</dbReference>
<dbReference type="PROSITE" id="PS00107">
    <property type="entry name" value="PROTEIN_KINASE_ATP"/>
    <property type="match status" value="1"/>
</dbReference>
<dbReference type="Gene3D" id="1.10.510.10">
    <property type="entry name" value="Transferase(Phosphotransferase) domain 1"/>
    <property type="match status" value="1"/>
</dbReference>
<dbReference type="Proteomes" id="UP000886748">
    <property type="component" value="Unassembled WGS sequence"/>
</dbReference>
<protein>
    <recommendedName>
        <fullName evidence="2">Protein kinase domain-containing protein</fullName>
    </recommendedName>
</protein>
<feature type="domain" description="Protein kinase" evidence="2">
    <location>
        <begin position="73"/>
        <end position="297"/>
    </location>
</feature>
<accession>A0A9D1MZV8</accession>
<feature type="non-terminal residue" evidence="3">
    <location>
        <position position="297"/>
    </location>
</feature>